<dbReference type="Proteomes" id="UP000092714">
    <property type="component" value="Unassembled WGS sequence"/>
</dbReference>
<dbReference type="SMART" id="SM01061">
    <property type="entry name" value="CAT_RBD"/>
    <property type="match status" value="1"/>
</dbReference>
<dbReference type="EMBL" id="MAPZ01000019">
    <property type="protein sequence ID" value="OBY10803.1"/>
    <property type="molecule type" value="Genomic_DNA"/>
</dbReference>
<name>A0A173Y7R6_9CLOT</name>
<dbReference type="Gene3D" id="1.10.1790.10">
    <property type="entry name" value="PRD domain"/>
    <property type="match status" value="2"/>
</dbReference>
<dbReference type="OrthoDB" id="9813552at2"/>
<dbReference type="GeneID" id="42774726"/>
<evidence type="ECO:0000313" key="3">
    <source>
        <dbReference type="EMBL" id="OBY10803.1"/>
    </source>
</evidence>
<organism evidence="3 4">
    <name type="scientific">Clostridium paraputrificum</name>
    <dbReference type="NCBI Taxonomy" id="29363"/>
    <lineage>
        <taxon>Bacteria</taxon>
        <taxon>Bacillati</taxon>
        <taxon>Bacillota</taxon>
        <taxon>Clostridia</taxon>
        <taxon>Eubacteriales</taxon>
        <taxon>Clostridiaceae</taxon>
        <taxon>Clostridium</taxon>
    </lineage>
</organism>
<dbReference type="GO" id="GO:0006355">
    <property type="term" value="P:regulation of DNA-templated transcription"/>
    <property type="evidence" value="ECO:0007669"/>
    <property type="project" value="InterPro"/>
</dbReference>
<dbReference type="GO" id="GO:0003723">
    <property type="term" value="F:RNA binding"/>
    <property type="evidence" value="ECO:0007669"/>
    <property type="project" value="InterPro"/>
</dbReference>
<dbReference type="InterPro" id="IPR050661">
    <property type="entry name" value="BglG_antiterminators"/>
</dbReference>
<dbReference type="PANTHER" id="PTHR30185:SF15">
    <property type="entry name" value="CRYPTIC BETA-GLUCOSIDE BGL OPERON ANTITERMINATOR"/>
    <property type="match status" value="1"/>
</dbReference>
<dbReference type="RefSeq" id="WP_027096889.1">
    <property type="nucleotide sequence ID" value="NZ_CABHIH010000002.1"/>
</dbReference>
<dbReference type="Pfam" id="PF03123">
    <property type="entry name" value="CAT_RBD"/>
    <property type="match status" value="1"/>
</dbReference>
<sequence>MIIHRILNNNVIITLDKDEKECVVCGKGIAFKKKIGDEVDSKEVNKVFVLKDQGMNEKFKQLLLNIPLDHVKLADEIIHLAETKLGKRLNDSLIISLSDHIYTAISRYLEGISMKSAMIWDIKRFYEDEFEIGMNALDMIEELFKVRLPDDEAGFIALHIVNAEMDESNMEQIIDITRIMQEISNIVKYYFRVEFDINSVYYYRFITHLKFFAQRLVLGKTIDDESNDGLLDVVKIKYHTSYKCVGKINDYIKGKYNYELSPEEQLYLTIHIERVIYKTKL</sequence>
<feature type="domain" description="PRD" evidence="2">
    <location>
        <begin position="171"/>
        <end position="281"/>
    </location>
</feature>
<protein>
    <submittedName>
        <fullName evidence="3">Transcription antiterminator LicT</fullName>
    </submittedName>
</protein>
<dbReference type="Gene3D" id="2.30.24.10">
    <property type="entry name" value="CAT RNA-binding domain"/>
    <property type="match status" value="1"/>
</dbReference>
<reference evidence="3 4" key="1">
    <citation type="submission" date="2016-06" db="EMBL/GenBank/DDBJ databases">
        <authorList>
            <person name="Kjaerup R.B."/>
            <person name="Dalgaard T.S."/>
            <person name="Juul-Madsen H.R."/>
        </authorList>
    </citation>
    <scope>NUCLEOTIDE SEQUENCE [LARGE SCALE GENOMIC DNA]</scope>
    <source>
        <strain evidence="3 4">373-A1</strain>
    </source>
</reference>
<evidence type="ECO:0000313" key="4">
    <source>
        <dbReference type="Proteomes" id="UP000092714"/>
    </source>
</evidence>
<dbReference type="PROSITE" id="PS51372">
    <property type="entry name" value="PRD_2"/>
    <property type="match status" value="2"/>
</dbReference>
<dbReference type="AlphaFoldDB" id="A0A173Y7R6"/>
<dbReference type="eggNOG" id="COG3711">
    <property type="taxonomic scope" value="Bacteria"/>
</dbReference>
<dbReference type="InterPro" id="IPR011608">
    <property type="entry name" value="PRD"/>
</dbReference>
<dbReference type="InterPro" id="IPR036650">
    <property type="entry name" value="CAT_RNA-bd_dom_sf"/>
</dbReference>
<dbReference type="Pfam" id="PF00874">
    <property type="entry name" value="PRD"/>
    <property type="match status" value="2"/>
</dbReference>
<dbReference type="SUPFAM" id="SSF50151">
    <property type="entry name" value="SacY-like RNA-binding domain"/>
    <property type="match status" value="1"/>
</dbReference>
<evidence type="ECO:0000259" key="2">
    <source>
        <dbReference type="PROSITE" id="PS51372"/>
    </source>
</evidence>
<dbReference type="PANTHER" id="PTHR30185">
    <property type="entry name" value="CRYPTIC BETA-GLUCOSIDE BGL OPERON ANTITERMINATOR"/>
    <property type="match status" value="1"/>
</dbReference>
<accession>A0A173Y7R6</accession>
<keyword evidence="1" id="KW-0677">Repeat</keyword>
<proteinExistence type="predicted"/>
<keyword evidence="4" id="KW-1185">Reference proteome</keyword>
<dbReference type="NCBIfam" id="NF046042">
    <property type="entry name" value="LicT"/>
    <property type="match status" value="1"/>
</dbReference>
<dbReference type="InterPro" id="IPR004341">
    <property type="entry name" value="CAT_RNA-bd_dom"/>
</dbReference>
<comment type="caution">
    <text evidence="3">The sequence shown here is derived from an EMBL/GenBank/DDBJ whole genome shotgun (WGS) entry which is preliminary data.</text>
</comment>
<gene>
    <name evidence="3" type="ORF">CP373A1_09875</name>
</gene>
<dbReference type="InterPro" id="IPR036634">
    <property type="entry name" value="PRD_sf"/>
</dbReference>
<dbReference type="SUPFAM" id="SSF63520">
    <property type="entry name" value="PTS-regulatory domain, PRD"/>
    <property type="match status" value="2"/>
</dbReference>
<feature type="domain" description="PRD" evidence="2">
    <location>
        <begin position="65"/>
        <end position="170"/>
    </location>
</feature>
<evidence type="ECO:0000256" key="1">
    <source>
        <dbReference type="ARBA" id="ARBA00022737"/>
    </source>
</evidence>